<reference evidence="1 2" key="1">
    <citation type="submission" date="2019-03" db="EMBL/GenBank/DDBJ databases">
        <title>Genomic Encyclopedia of Type Strains, Phase III (KMG-III): the genomes of soil and plant-associated and newly described type strains.</title>
        <authorList>
            <person name="Whitman W."/>
        </authorList>
    </citation>
    <scope>NUCLEOTIDE SEQUENCE [LARGE SCALE GENOMIC DNA]</scope>
    <source>
        <strain evidence="1 2">CGMCC 1.10957</strain>
    </source>
</reference>
<comment type="caution">
    <text evidence="1">The sequence shown here is derived from an EMBL/GenBank/DDBJ whole genome shotgun (WGS) entry which is preliminary data.</text>
</comment>
<sequence length="812" mass="92428">MKHLFAFFMFAVLFSSCDNNSNKAKKLVDLIPSNATLVIKSKNIEGLKSGLKSNTLIDKLSSYSEFKNLEQNFKPLDYFNPNSDVLICLNKDANDSLEFSVISRFHKDIFKTDSIPNIISETVSSKTKSITKSTINNKIIYSAIVDSIFIASNRLKILESSIENNNTVDDEFRKIYSTTDNSKTFSIISKSKGQNYFPKAFVSDSLNNLQFSNYLMLDVDVLQDDILSNGITKATDSSQSLINSFKGTFPQENLISKISPKDTDAFVSYTFNDIKIFKENLDKFYPKDSTEIETEIFDNIIEVGTLYSNNKTAVFFNSLDPTTTASNLDTSNPIETYRDIDVYEFKSPELISNYFSPLITNSSASNFVKIEDFFVFSNDIDFLKEIISNYQNNTTLFEQDHYSRIMQNLSDEASILIYGNASRLNTVLNTNFSEEKTLDLSGYQSSAIQYIYDTDFAHVNAIIKKHKAKRISNSISEETTITLEDDLLTNPQLVTNHTNNQKDIVVQDVKNNLYLISNDGKIYWKKQLEGKILGTIEQIDSYKNGRLQLVFATSNRVYVLDRNGKDVSGFPLKFNDQITQPLSVFDYDKKKNYRLLVTQGKSLLMYDKDGKIVKGFTYKKAPSTINTQPQHFRIGNKDYIVFSQGKKLEILDRTGKTRVKASTDIDFSNNNIYLYNNKFTTTTNNGVLIQIDQNGKFSSANLNLKENHKLTTTSKTLVTLSENKLDIKSKTVELDYGEYTEPQIFYIYDKIYVTTTDLQSKKIYLFDSQAKSIANFPIYGNSAIVLDNIDKDRNLEVVTKGDTNSIILYQIN</sequence>
<organism evidence="1 2">
    <name type="scientific">Meridianimaribacter flavus</name>
    <dbReference type="NCBI Taxonomy" id="571115"/>
    <lineage>
        <taxon>Bacteria</taxon>
        <taxon>Pseudomonadati</taxon>
        <taxon>Bacteroidota</taxon>
        <taxon>Flavobacteriia</taxon>
        <taxon>Flavobacteriales</taxon>
        <taxon>Flavobacteriaceae</taxon>
        <taxon>Meridianimaribacter</taxon>
    </lineage>
</organism>
<gene>
    <name evidence="1" type="ORF">A8975_2621</name>
</gene>
<dbReference type="InterPro" id="IPR011047">
    <property type="entry name" value="Quinoprotein_ADH-like_sf"/>
</dbReference>
<protein>
    <submittedName>
        <fullName evidence="1">Pyrroloquinoline-quinone binding quinoprotein</fullName>
    </submittedName>
</protein>
<evidence type="ECO:0000313" key="2">
    <source>
        <dbReference type="Proteomes" id="UP000294930"/>
    </source>
</evidence>
<evidence type="ECO:0000313" key="1">
    <source>
        <dbReference type="EMBL" id="TDY10207.1"/>
    </source>
</evidence>
<dbReference type="PROSITE" id="PS51257">
    <property type="entry name" value="PROKAR_LIPOPROTEIN"/>
    <property type="match status" value="1"/>
</dbReference>
<dbReference type="Pfam" id="PF11832">
    <property type="entry name" value="DUF3352"/>
    <property type="match status" value="1"/>
</dbReference>
<dbReference type="SUPFAM" id="SSF50998">
    <property type="entry name" value="Quinoprotein alcohol dehydrogenase-like"/>
    <property type="match status" value="1"/>
</dbReference>
<dbReference type="Gene3D" id="2.130.10.10">
    <property type="entry name" value="YVTN repeat-like/Quinoprotein amine dehydrogenase"/>
    <property type="match status" value="1"/>
</dbReference>
<dbReference type="RefSeq" id="WP_134201005.1">
    <property type="nucleotide sequence ID" value="NZ_SOQZ01000006.1"/>
</dbReference>
<proteinExistence type="predicted"/>
<keyword evidence="2" id="KW-1185">Reference proteome</keyword>
<accession>A0ABY2G3C2</accession>
<name>A0ABY2G3C2_9FLAO</name>
<dbReference type="Proteomes" id="UP000294930">
    <property type="component" value="Unassembled WGS sequence"/>
</dbReference>
<dbReference type="InterPro" id="IPR015943">
    <property type="entry name" value="WD40/YVTN_repeat-like_dom_sf"/>
</dbReference>
<dbReference type="InterPro" id="IPR021787">
    <property type="entry name" value="DUF3352"/>
</dbReference>
<dbReference type="EMBL" id="SOQZ01000006">
    <property type="protein sequence ID" value="TDY10207.1"/>
    <property type="molecule type" value="Genomic_DNA"/>
</dbReference>